<reference evidence="3 4" key="1">
    <citation type="submission" date="2024-01" db="EMBL/GenBank/DDBJ databases">
        <title>The genome of the rayed Mediterranean limpet Patella caerulea (Linnaeus, 1758).</title>
        <authorList>
            <person name="Anh-Thu Weber A."/>
            <person name="Halstead-Nussloch G."/>
        </authorList>
    </citation>
    <scope>NUCLEOTIDE SEQUENCE [LARGE SCALE GENOMIC DNA]</scope>
    <source>
        <strain evidence="3">AATW-2023a</strain>
        <tissue evidence="3">Whole specimen</tissue>
    </source>
</reference>
<dbReference type="Proteomes" id="UP001347796">
    <property type="component" value="Unassembled WGS sequence"/>
</dbReference>
<sequence>MSSSNEKKKRKRKAKGKNISGESHCKIQANETENFTIPRMSLMNNNSLNSSQQYQLHSTPLASYQQCQYGPPGPQGQFVGYMSPPVIGNDLNSKLDMLTNKIDELSIKLNKLDIIERRLAPVETKVGSINGEMKEVKERVDEMDKGLDFINGQFETNRQELHDIKLNVKDLKVTTNILQTRNEFTRTELTRLNTNVTEMRNDQIDLQMRSMSNNLIFTGIVEMADENTESELNNFLHTIMGIEKNLVFTGIVEMADENTESELNNFLHTIMGIEKNLVFNRVHRIGKQQPNKSRPIIANFVFSKDRDLVRYEAPKTLKGKPYGVNEQFPKVINDRRKALYPHFKAAKRMNKKAVFKVDKLFIEGELFDPDSNFHDDDYRRRANHLDMEITSVKQPVLGAAVGE</sequence>
<name>A0AAN8KF12_PATCE</name>
<evidence type="ECO:0000313" key="3">
    <source>
        <dbReference type="EMBL" id="KAK6196444.1"/>
    </source>
</evidence>
<dbReference type="EMBL" id="JAZGQO010000001">
    <property type="protein sequence ID" value="KAK6196444.1"/>
    <property type="molecule type" value="Genomic_DNA"/>
</dbReference>
<dbReference type="AlphaFoldDB" id="A0AAN8KF12"/>
<accession>A0AAN8KF12</accession>
<gene>
    <name evidence="3" type="ORF">SNE40_001668</name>
</gene>
<evidence type="ECO:0000256" key="1">
    <source>
        <dbReference type="SAM" id="Coils"/>
    </source>
</evidence>
<organism evidence="3 4">
    <name type="scientific">Patella caerulea</name>
    <name type="common">Rayed Mediterranean limpet</name>
    <dbReference type="NCBI Taxonomy" id="87958"/>
    <lineage>
        <taxon>Eukaryota</taxon>
        <taxon>Metazoa</taxon>
        <taxon>Spiralia</taxon>
        <taxon>Lophotrochozoa</taxon>
        <taxon>Mollusca</taxon>
        <taxon>Gastropoda</taxon>
        <taxon>Patellogastropoda</taxon>
        <taxon>Patelloidea</taxon>
        <taxon>Patellidae</taxon>
        <taxon>Patella</taxon>
    </lineage>
</organism>
<dbReference type="Gene3D" id="1.20.5.170">
    <property type="match status" value="1"/>
</dbReference>
<protein>
    <submittedName>
        <fullName evidence="3">Uncharacterized protein</fullName>
    </submittedName>
</protein>
<feature type="compositionally biased region" description="Basic residues" evidence="2">
    <location>
        <begin position="7"/>
        <end position="16"/>
    </location>
</feature>
<proteinExistence type="predicted"/>
<feature type="region of interest" description="Disordered" evidence="2">
    <location>
        <begin position="1"/>
        <end position="23"/>
    </location>
</feature>
<comment type="caution">
    <text evidence="3">The sequence shown here is derived from an EMBL/GenBank/DDBJ whole genome shotgun (WGS) entry which is preliminary data.</text>
</comment>
<feature type="coiled-coil region" evidence="1">
    <location>
        <begin position="88"/>
        <end position="115"/>
    </location>
</feature>
<keyword evidence="4" id="KW-1185">Reference proteome</keyword>
<evidence type="ECO:0000256" key="2">
    <source>
        <dbReference type="SAM" id="MobiDB-lite"/>
    </source>
</evidence>
<keyword evidence="1" id="KW-0175">Coiled coil</keyword>
<evidence type="ECO:0000313" key="4">
    <source>
        <dbReference type="Proteomes" id="UP001347796"/>
    </source>
</evidence>
<dbReference type="Gene3D" id="3.30.70.1820">
    <property type="entry name" value="L1 transposable element, RRM domain"/>
    <property type="match status" value="1"/>
</dbReference>